<reference evidence="1" key="1">
    <citation type="submission" date="2020-03" db="EMBL/GenBank/DDBJ databases">
        <title>Complete genome sequence of sixteen Streptomyces strains facilitates identification of candidate genes involved in plant growth-promotion in grain legumes and cereals.</title>
        <authorList>
            <person name="Gopalakrishnan S."/>
            <person name="Thakur V."/>
            <person name="Saxena R."/>
            <person name="Vadlamudi S."/>
            <person name="Purohit S."/>
            <person name="Kumar V."/>
            <person name="Rathore A."/>
            <person name="Chitikineni A."/>
            <person name="Varshney R.K."/>
        </authorList>
    </citation>
    <scope>NUCLEOTIDE SEQUENCE</scope>
    <source>
        <strain evidence="1">CAI-93</strain>
    </source>
</reference>
<name>A0ACC7XU67_9ACTN</name>
<dbReference type="EMBL" id="JAANNW010000002">
    <property type="protein sequence ID" value="NUV73132.1"/>
    <property type="molecule type" value="Genomic_DNA"/>
</dbReference>
<comment type="caution">
    <text evidence="1">The sequence shown here is derived from an EMBL/GenBank/DDBJ whole genome shotgun (WGS) entry which is preliminary data.</text>
</comment>
<accession>A0ACC7XU67</accession>
<keyword evidence="2" id="KW-1185">Reference proteome</keyword>
<protein>
    <submittedName>
        <fullName evidence="1">Uncharacterized protein</fullName>
    </submittedName>
</protein>
<evidence type="ECO:0000313" key="2">
    <source>
        <dbReference type="Proteomes" id="UP000556843"/>
    </source>
</evidence>
<sequence length="83" mass="8953">MGRGRTPRGRARDAADGRRVALTATTAHRQALADAMAPMLDAMDKVVAGFEQQERDTIARRLTGTVAVMRDATLALATENRDS</sequence>
<organism evidence="1 2">
    <name type="scientific">Streptomyces fungicidicus</name>
    <dbReference type="NCBI Taxonomy" id="68203"/>
    <lineage>
        <taxon>Bacteria</taxon>
        <taxon>Bacillati</taxon>
        <taxon>Actinomycetota</taxon>
        <taxon>Actinomycetes</taxon>
        <taxon>Kitasatosporales</taxon>
        <taxon>Streptomycetaceae</taxon>
        <taxon>Streptomyces</taxon>
    </lineage>
</organism>
<dbReference type="Proteomes" id="UP000556843">
    <property type="component" value="Unassembled WGS sequence"/>
</dbReference>
<gene>
    <name evidence="1" type="ORF">G6W56_02830</name>
</gene>
<evidence type="ECO:0000313" key="1">
    <source>
        <dbReference type="EMBL" id="NUV73132.1"/>
    </source>
</evidence>
<proteinExistence type="predicted"/>